<protein>
    <submittedName>
        <fullName evidence="1">16S rRNA processing protein RimM</fullName>
    </submittedName>
</protein>
<reference evidence="1" key="1">
    <citation type="submission" date="2017-10" db="EMBL/GenBank/DDBJ databases">
        <title>Genome sequence of cellulolytic Lachnospiraceae bacterium XHS1971 isolated from hotspring sediment.</title>
        <authorList>
            <person name="Vasudevan G."/>
            <person name="Joshi A.J."/>
            <person name="Hivarkar S."/>
            <person name="Lanjekar V.B."/>
            <person name="Dhakephalkar P.K."/>
            <person name="Dagar S."/>
        </authorList>
    </citation>
    <scope>NUCLEOTIDE SEQUENCE</scope>
    <source>
        <strain evidence="1">XHS1971</strain>
    </source>
</reference>
<accession>A0AC61DCS3</accession>
<keyword evidence="2" id="KW-1185">Reference proteome</keyword>
<proteinExistence type="predicted"/>
<gene>
    <name evidence="1" type="ORF">CS063_07245</name>
</gene>
<sequence length="170" mass="19620">METMFTIGKIVNTHGVKGELKVVPMTDEPQRFSLLKEVFIQRNTLEKYEIQGVRYHKNFVLLKLKGVEDMDAGEFFKNATLKIERKDSLPLKKDEYYISDLYDLEVYTEEGRYLGIISDIIYTGSNDVYVVKRPEQGKDLLLPAIKEVIKEVNLEVGKLTVKLLEGLEDL</sequence>
<evidence type="ECO:0000313" key="1">
    <source>
        <dbReference type="EMBL" id="PHV71119.1"/>
    </source>
</evidence>
<organism evidence="1 2">
    <name type="scientific">Sporanaerobium hydrogeniformans</name>
    <dbReference type="NCBI Taxonomy" id="3072179"/>
    <lineage>
        <taxon>Bacteria</taxon>
        <taxon>Bacillati</taxon>
        <taxon>Bacillota</taxon>
        <taxon>Clostridia</taxon>
        <taxon>Lachnospirales</taxon>
        <taxon>Lachnospiraceae</taxon>
        <taxon>Sporanaerobium</taxon>
    </lineage>
</organism>
<dbReference type="EMBL" id="PEDL01000005">
    <property type="protein sequence ID" value="PHV71119.1"/>
    <property type="molecule type" value="Genomic_DNA"/>
</dbReference>
<dbReference type="Proteomes" id="UP000224460">
    <property type="component" value="Unassembled WGS sequence"/>
</dbReference>
<evidence type="ECO:0000313" key="2">
    <source>
        <dbReference type="Proteomes" id="UP000224460"/>
    </source>
</evidence>
<comment type="caution">
    <text evidence="1">The sequence shown here is derived from an EMBL/GenBank/DDBJ whole genome shotgun (WGS) entry which is preliminary data.</text>
</comment>
<name>A0AC61DCS3_9FIRM</name>